<sequence>MGSVFGTAASHDVTFSRSDILNFIFFDLSAQVSDDVIDSIRRHQPHRNSSTTSPATSTLTPSPLQMDTKEESPSESSVNTAAIASQCLTLSRDELERKYEALLRKLEERNDKYLKAAEEEYARVVDRLYAKYLSHTPVPCCVDAQKQVMDCYRSNGQRSLNCSKEVESFVRCVAAFRSARMGHPDAEVL</sequence>
<dbReference type="AlphaFoldDB" id="A0A0R3WIR1"/>
<evidence type="ECO:0000313" key="3">
    <source>
        <dbReference type="EMBL" id="VDM16539.1"/>
    </source>
</evidence>
<feature type="compositionally biased region" description="Low complexity" evidence="2">
    <location>
        <begin position="49"/>
        <end position="64"/>
    </location>
</feature>
<dbReference type="Proteomes" id="UP000274429">
    <property type="component" value="Unassembled WGS sequence"/>
</dbReference>
<dbReference type="InterPro" id="IPR052632">
    <property type="entry name" value="MICOS_subunit_Mic19"/>
</dbReference>
<keyword evidence="1" id="KW-0175">Coiled coil</keyword>
<dbReference type="GO" id="GO:0061617">
    <property type="term" value="C:MICOS complex"/>
    <property type="evidence" value="ECO:0007669"/>
    <property type="project" value="TreeGrafter"/>
</dbReference>
<dbReference type="STRING" id="6205.A0A0R3WIR1"/>
<dbReference type="OrthoDB" id="70030at2759"/>
<dbReference type="PANTHER" id="PTHR21588">
    <property type="entry name" value="COILED-COIL-HELIX-COILED-COIL-HELIX DOMAIN CONTAINING 6"/>
    <property type="match status" value="1"/>
</dbReference>
<evidence type="ECO:0000256" key="1">
    <source>
        <dbReference type="SAM" id="Coils"/>
    </source>
</evidence>
<protein>
    <submittedName>
        <fullName evidence="5">Coiled coil helix coiled coil helix</fullName>
    </submittedName>
</protein>
<proteinExistence type="predicted"/>
<evidence type="ECO:0000256" key="2">
    <source>
        <dbReference type="SAM" id="MobiDB-lite"/>
    </source>
</evidence>
<evidence type="ECO:0000313" key="5">
    <source>
        <dbReference type="WBParaSite" id="TTAC_0000050001-mRNA-1"/>
    </source>
</evidence>
<keyword evidence="4" id="KW-1185">Reference proteome</keyword>
<dbReference type="GO" id="GO:0007007">
    <property type="term" value="P:inner mitochondrial membrane organization"/>
    <property type="evidence" value="ECO:0007669"/>
    <property type="project" value="TreeGrafter"/>
</dbReference>
<feature type="region of interest" description="Disordered" evidence="2">
    <location>
        <begin position="42"/>
        <end position="77"/>
    </location>
</feature>
<organism evidence="5">
    <name type="scientific">Hydatigena taeniaeformis</name>
    <name type="common">Feline tapeworm</name>
    <name type="synonym">Taenia taeniaeformis</name>
    <dbReference type="NCBI Taxonomy" id="6205"/>
    <lineage>
        <taxon>Eukaryota</taxon>
        <taxon>Metazoa</taxon>
        <taxon>Spiralia</taxon>
        <taxon>Lophotrochozoa</taxon>
        <taxon>Platyhelminthes</taxon>
        <taxon>Cestoda</taxon>
        <taxon>Eucestoda</taxon>
        <taxon>Cyclophyllidea</taxon>
        <taxon>Taeniidae</taxon>
        <taxon>Hydatigera</taxon>
    </lineage>
</organism>
<accession>A0A0R3WIR1</accession>
<reference evidence="5" key="1">
    <citation type="submission" date="2017-02" db="UniProtKB">
        <authorList>
            <consortium name="WormBaseParasite"/>
        </authorList>
    </citation>
    <scope>IDENTIFICATION</scope>
</reference>
<name>A0A0R3WIR1_HYDTA</name>
<feature type="coiled-coil region" evidence="1">
    <location>
        <begin position="85"/>
        <end position="123"/>
    </location>
</feature>
<dbReference type="PANTHER" id="PTHR21588:SF18">
    <property type="entry name" value="MICOS COMPLEX SUBUNIT MIC19"/>
    <property type="match status" value="1"/>
</dbReference>
<dbReference type="WBParaSite" id="TTAC_0000050001-mRNA-1">
    <property type="protein sequence ID" value="TTAC_0000050001-mRNA-1"/>
    <property type="gene ID" value="TTAC_0000050001"/>
</dbReference>
<gene>
    <name evidence="3" type="ORF">TTAC_LOCUS501</name>
</gene>
<reference evidence="3 4" key="2">
    <citation type="submission" date="2018-11" db="EMBL/GenBank/DDBJ databases">
        <authorList>
            <consortium name="Pathogen Informatics"/>
        </authorList>
    </citation>
    <scope>NUCLEOTIDE SEQUENCE [LARGE SCALE GENOMIC DNA]</scope>
</reference>
<evidence type="ECO:0000313" key="4">
    <source>
        <dbReference type="Proteomes" id="UP000274429"/>
    </source>
</evidence>
<dbReference type="EMBL" id="UYWX01000045">
    <property type="protein sequence ID" value="VDM16539.1"/>
    <property type="molecule type" value="Genomic_DNA"/>
</dbReference>